<accession>A0A1X2HJ30</accession>
<reference evidence="2 3" key="1">
    <citation type="submission" date="2016-07" db="EMBL/GenBank/DDBJ databases">
        <title>Pervasive Adenine N6-methylation of Active Genes in Fungi.</title>
        <authorList>
            <consortium name="DOE Joint Genome Institute"/>
            <person name="Mondo S.J."/>
            <person name="Dannebaum R.O."/>
            <person name="Kuo R.C."/>
            <person name="Labutti K."/>
            <person name="Haridas S."/>
            <person name="Kuo A."/>
            <person name="Salamov A."/>
            <person name="Ahrendt S.R."/>
            <person name="Lipzen A."/>
            <person name="Sullivan W."/>
            <person name="Andreopoulos W.B."/>
            <person name="Clum A."/>
            <person name="Lindquist E."/>
            <person name="Daum C."/>
            <person name="Ramamoorthy G.K."/>
            <person name="Gryganskyi A."/>
            <person name="Culley D."/>
            <person name="Magnuson J.K."/>
            <person name="James T.Y."/>
            <person name="O'Malley M.A."/>
            <person name="Stajich J.E."/>
            <person name="Spatafora J.W."/>
            <person name="Visel A."/>
            <person name="Grigoriev I.V."/>
        </authorList>
    </citation>
    <scope>NUCLEOTIDE SEQUENCE [LARGE SCALE GENOMIC DNA]</scope>
    <source>
        <strain evidence="2 3">NRRL 2496</strain>
    </source>
</reference>
<evidence type="ECO:0000313" key="2">
    <source>
        <dbReference type="EMBL" id="ORY99081.1"/>
    </source>
</evidence>
<proteinExistence type="predicted"/>
<protein>
    <submittedName>
        <fullName evidence="2">Uncharacterized protein</fullName>
    </submittedName>
</protein>
<dbReference type="AlphaFoldDB" id="A0A1X2HJ30"/>
<keyword evidence="1" id="KW-0472">Membrane</keyword>
<keyword evidence="1" id="KW-1133">Transmembrane helix</keyword>
<gene>
    <name evidence="2" type="ORF">BCR43DRAFT_488697</name>
</gene>
<evidence type="ECO:0000313" key="3">
    <source>
        <dbReference type="Proteomes" id="UP000242180"/>
    </source>
</evidence>
<comment type="caution">
    <text evidence="2">The sequence shown here is derived from an EMBL/GenBank/DDBJ whole genome shotgun (WGS) entry which is preliminary data.</text>
</comment>
<organism evidence="2 3">
    <name type="scientific">Syncephalastrum racemosum</name>
    <name type="common">Filamentous fungus</name>
    <dbReference type="NCBI Taxonomy" id="13706"/>
    <lineage>
        <taxon>Eukaryota</taxon>
        <taxon>Fungi</taxon>
        <taxon>Fungi incertae sedis</taxon>
        <taxon>Mucoromycota</taxon>
        <taxon>Mucoromycotina</taxon>
        <taxon>Mucoromycetes</taxon>
        <taxon>Mucorales</taxon>
        <taxon>Syncephalastraceae</taxon>
        <taxon>Syncephalastrum</taxon>
    </lineage>
</organism>
<feature type="transmembrane region" description="Helical" evidence="1">
    <location>
        <begin position="157"/>
        <end position="179"/>
    </location>
</feature>
<dbReference type="InParanoid" id="A0A1X2HJ30"/>
<name>A0A1X2HJ30_SYNRA</name>
<keyword evidence="3" id="KW-1185">Reference proteome</keyword>
<dbReference type="EMBL" id="MCGN01000003">
    <property type="protein sequence ID" value="ORY99081.1"/>
    <property type="molecule type" value="Genomic_DNA"/>
</dbReference>
<keyword evidence="1" id="KW-0812">Transmembrane</keyword>
<dbReference type="Proteomes" id="UP000242180">
    <property type="component" value="Unassembled WGS sequence"/>
</dbReference>
<sequence>MKTTVYAIGISTTTAVKKELKKERETYAKLKKTGGNKTQRLKSAFKILELTLAWCEELDESEVVQDVDLDESSKSLKRALERANNYAPMLSRPAFRDSTLPTECFETLIAGYQRLEMYAEALVTCESLVEWERKRNDKVNLQSALRQIANLYFQRGYVYPLFLMRLFAHNIITITTATIKANLRKPKRMTLPMP</sequence>
<evidence type="ECO:0000256" key="1">
    <source>
        <dbReference type="SAM" id="Phobius"/>
    </source>
</evidence>